<dbReference type="AlphaFoldDB" id="X1H619"/>
<feature type="non-terminal residue" evidence="1">
    <location>
        <position position="1"/>
    </location>
</feature>
<reference evidence="1" key="1">
    <citation type="journal article" date="2014" name="Front. Microbiol.">
        <title>High frequency of phylogenetically diverse reductive dehalogenase-homologous genes in deep subseafloor sedimentary metagenomes.</title>
        <authorList>
            <person name="Kawai M."/>
            <person name="Futagami T."/>
            <person name="Toyoda A."/>
            <person name="Takaki Y."/>
            <person name="Nishi S."/>
            <person name="Hori S."/>
            <person name="Arai W."/>
            <person name="Tsubouchi T."/>
            <person name="Morono Y."/>
            <person name="Uchiyama I."/>
            <person name="Ito T."/>
            <person name="Fujiyama A."/>
            <person name="Inagaki F."/>
            <person name="Takami H."/>
        </authorList>
    </citation>
    <scope>NUCLEOTIDE SEQUENCE</scope>
    <source>
        <strain evidence="1">Expedition CK06-06</strain>
    </source>
</reference>
<gene>
    <name evidence="1" type="ORF">S03H2_37524</name>
</gene>
<proteinExistence type="predicted"/>
<evidence type="ECO:0000313" key="1">
    <source>
        <dbReference type="EMBL" id="GAH49309.1"/>
    </source>
</evidence>
<name>X1H619_9ZZZZ</name>
<protein>
    <submittedName>
        <fullName evidence="1">Uncharacterized protein</fullName>
    </submittedName>
</protein>
<comment type="caution">
    <text evidence="1">The sequence shown here is derived from an EMBL/GenBank/DDBJ whole genome shotgun (WGS) entry which is preliminary data.</text>
</comment>
<dbReference type="EMBL" id="BARU01023100">
    <property type="protein sequence ID" value="GAH49309.1"/>
    <property type="molecule type" value="Genomic_DNA"/>
</dbReference>
<sequence>PEVKAREKKLKRRLTGDEEAEVFEKVEKRYLGRIPYKLTSCRFHSFVVYFSNLQRLGWVEFTNTPFLNHRSFGLPRLALA</sequence>
<accession>X1H619</accession>
<organism evidence="1">
    <name type="scientific">marine sediment metagenome</name>
    <dbReference type="NCBI Taxonomy" id="412755"/>
    <lineage>
        <taxon>unclassified sequences</taxon>
        <taxon>metagenomes</taxon>
        <taxon>ecological metagenomes</taxon>
    </lineage>
</organism>